<accession>A0ABQ5EAG4</accession>
<protein>
    <submittedName>
        <fullName evidence="1">Uncharacterized protein</fullName>
    </submittedName>
</protein>
<dbReference type="EMBL" id="BQNB010016106">
    <property type="protein sequence ID" value="GJT47875.1"/>
    <property type="molecule type" value="Genomic_DNA"/>
</dbReference>
<sequence length="276" mass="32755">MVPTLWSTIKHAYDKDAEKGIKHRGERRRLWYRSQVSKFSKQNVYSTKAILGVKSVSVKKLHGYGHLEEIVVKRSDQQLYKFKEGDFVDLHLNDIEDMLLLVVQHKLFHLDGSNIVDFIVAHRMFTRSLILKRRVKDLQLGVESYQKKLNITKPQKTFPEIEFKEPYTPSYDPPRIVYEDLNKQKGVLRADKLYKFSNGTLTSVRDEIHHRVLDFRLDYNKEMPKRKWTAVDRKRSGLMIELIDKQLPEREIIKNLERLVGARELEMDYKLMTRIV</sequence>
<gene>
    <name evidence="1" type="ORF">Tco_0974032</name>
</gene>
<evidence type="ECO:0000313" key="1">
    <source>
        <dbReference type="EMBL" id="GJT47875.1"/>
    </source>
</evidence>
<reference evidence="1" key="2">
    <citation type="submission" date="2022-01" db="EMBL/GenBank/DDBJ databases">
        <authorList>
            <person name="Yamashiro T."/>
            <person name="Shiraishi A."/>
            <person name="Satake H."/>
            <person name="Nakayama K."/>
        </authorList>
    </citation>
    <scope>NUCLEOTIDE SEQUENCE</scope>
</reference>
<dbReference type="Proteomes" id="UP001151760">
    <property type="component" value="Unassembled WGS sequence"/>
</dbReference>
<proteinExistence type="predicted"/>
<comment type="caution">
    <text evidence="1">The sequence shown here is derived from an EMBL/GenBank/DDBJ whole genome shotgun (WGS) entry which is preliminary data.</text>
</comment>
<reference evidence="1" key="1">
    <citation type="journal article" date="2022" name="Int. J. Mol. Sci.">
        <title>Draft Genome of Tanacetum Coccineum: Genomic Comparison of Closely Related Tanacetum-Family Plants.</title>
        <authorList>
            <person name="Yamashiro T."/>
            <person name="Shiraishi A."/>
            <person name="Nakayama K."/>
            <person name="Satake H."/>
        </authorList>
    </citation>
    <scope>NUCLEOTIDE SEQUENCE</scope>
</reference>
<evidence type="ECO:0000313" key="2">
    <source>
        <dbReference type="Proteomes" id="UP001151760"/>
    </source>
</evidence>
<name>A0ABQ5EAG4_9ASTR</name>
<keyword evidence="2" id="KW-1185">Reference proteome</keyword>
<organism evidence="1 2">
    <name type="scientific">Tanacetum coccineum</name>
    <dbReference type="NCBI Taxonomy" id="301880"/>
    <lineage>
        <taxon>Eukaryota</taxon>
        <taxon>Viridiplantae</taxon>
        <taxon>Streptophyta</taxon>
        <taxon>Embryophyta</taxon>
        <taxon>Tracheophyta</taxon>
        <taxon>Spermatophyta</taxon>
        <taxon>Magnoliopsida</taxon>
        <taxon>eudicotyledons</taxon>
        <taxon>Gunneridae</taxon>
        <taxon>Pentapetalae</taxon>
        <taxon>asterids</taxon>
        <taxon>campanulids</taxon>
        <taxon>Asterales</taxon>
        <taxon>Asteraceae</taxon>
        <taxon>Asteroideae</taxon>
        <taxon>Anthemideae</taxon>
        <taxon>Anthemidinae</taxon>
        <taxon>Tanacetum</taxon>
    </lineage>
</organism>